<accession>A0A4V2YM54</accession>
<dbReference type="Gene3D" id="1.10.8.50">
    <property type="match status" value="1"/>
</dbReference>
<evidence type="ECO:0000256" key="2">
    <source>
        <dbReference type="ARBA" id="ARBA00012720"/>
    </source>
</evidence>
<evidence type="ECO:0000313" key="17">
    <source>
        <dbReference type="Proteomes" id="UP000294947"/>
    </source>
</evidence>
<dbReference type="InterPro" id="IPR044090">
    <property type="entry name" value="Nei2_N"/>
</dbReference>
<name>A0A4V2YM54_9PSEU</name>
<keyword evidence="3" id="KW-0479">Metal-binding</keyword>
<dbReference type="EC" id="4.2.99.18" evidence="2"/>
<keyword evidence="11" id="KW-0511">Multifunctional enzyme</keyword>
<dbReference type="CDD" id="cd08971">
    <property type="entry name" value="AcNei2_N"/>
    <property type="match status" value="1"/>
</dbReference>
<dbReference type="AlphaFoldDB" id="A0A4V2YM54"/>
<dbReference type="Pfam" id="PF01149">
    <property type="entry name" value="Fapy_DNA_glyco"/>
    <property type="match status" value="1"/>
</dbReference>
<dbReference type="SUPFAM" id="SSF81624">
    <property type="entry name" value="N-terminal domain of MutM-like DNA repair proteins"/>
    <property type="match status" value="1"/>
</dbReference>
<dbReference type="OrthoDB" id="9800855at2"/>
<keyword evidence="6" id="KW-0378">Hydrolase</keyword>
<dbReference type="GO" id="GO:0006284">
    <property type="term" value="P:base-excision repair"/>
    <property type="evidence" value="ECO:0007669"/>
    <property type="project" value="InterPro"/>
</dbReference>
<reference evidence="16 17" key="1">
    <citation type="submission" date="2019-03" db="EMBL/GenBank/DDBJ databases">
        <title>Draft genome sequences of novel Actinobacteria.</title>
        <authorList>
            <person name="Sahin N."/>
            <person name="Ay H."/>
            <person name="Saygin H."/>
        </authorList>
    </citation>
    <scope>NUCLEOTIDE SEQUENCE [LARGE SCALE GENOMIC DNA]</scope>
    <source>
        <strain evidence="16 17">7K502</strain>
    </source>
</reference>
<evidence type="ECO:0000256" key="5">
    <source>
        <dbReference type="ARBA" id="ARBA00022771"/>
    </source>
</evidence>
<proteinExistence type="inferred from homology"/>
<dbReference type="PANTHER" id="PTHR42697:SF1">
    <property type="entry name" value="ENDONUCLEASE 8"/>
    <property type="match status" value="1"/>
</dbReference>
<keyword evidence="7" id="KW-0862">Zinc</keyword>
<comment type="similarity">
    <text evidence="1">Belongs to the FPG family.</text>
</comment>
<evidence type="ECO:0000256" key="8">
    <source>
        <dbReference type="ARBA" id="ARBA00023125"/>
    </source>
</evidence>
<keyword evidence="17" id="KW-1185">Reference proteome</keyword>
<evidence type="ECO:0000259" key="14">
    <source>
        <dbReference type="PROSITE" id="PS51066"/>
    </source>
</evidence>
<keyword evidence="12" id="KW-0326">Glycosidase</keyword>
<evidence type="ECO:0000256" key="10">
    <source>
        <dbReference type="ARBA" id="ARBA00023239"/>
    </source>
</evidence>
<dbReference type="SMART" id="SM00898">
    <property type="entry name" value="Fapy_DNA_glyco"/>
    <property type="match status" value="1"/>
</dbReference>
<keyword evidence="4" id="KW-0227">DNA damage</keyword>
<keyword evidence="8" id="KW-0238">DNA-binding</keyword>
<sequence>MPEGDTVFLTCHRLHEALAGQVLTRGELRHPRLSTLDLNGRRVREVRPAGKHLLIRFDDGHTLHNHLRMDGAWHLYSPGTRWRRPAHQARAVLGTADRVAVGFNLHDLRWLPTSAESELIGHLGPDLLDPAWDDGHAAEAIRRLTAEPDRELGRALLDQTVMAGVGNIYKTEVCFLLGRSPWTPVAEIDAARAVRLCRELLLRNAWHPEQSTTKSLRRGTQHWVYDRRTCLRCGGPVRRGTQGDDVEARVTYHCPRCQP</sequence>
<dbReference type="Gene3D" id="3.20.190.10">
    <property type="entry name" value="MutM-like, N-terminal"/>
    <property type="match status" value="1"/>
</dbReference>
<evidence type="ECO:0000256" key="9">
    <source>
        <dbReference type="ARBA" id="ARBA00023204"/>
    </source>
</evidence>
<dbReference type="EMBL" id="SMKW01000026">
    <property type="protein sequence ID" value="TDD49267.1"/>
    <property type="molecule type" value="Genomic_DNA"/>
</dbReference>
<evidence type="ECO:0000256" key="13">
    <source>
        <dbReference type="PROSITE-ProRule" id="PRU00391"/>
    </source>
</evidence>
<evidence type="ECO:0000256" key="1">
    <source>
        <dbReference type="ARBA" id="ARBA00009409"/>
    </source>
</evidence>
<feature type="domain" description="FPG-type" evidence="14">
    <location>
        <begin position="223"/>
        <end position="259"/>
    </location>
</feature>
<evidence type="ECO:0000256" key="6">
    <source>
        <dbReference type="ARBA" id="ARBA00022801"/>
    </source>
</evidence>
<protein>
    <recommendedName>
        <fullName evidence="2">DNA-(apurinic or apyrimidinic site) lyase</fullName>
        <ecNumber evidence="2">4.2.99.18</ecNumber>
    </recommendedName>
</protein>
<evidence type="ECO:0000256" key="4">
    <source>
        <dbReference type="ARBA" id="ARBA00022763"/>
    </source>
</evidence>
<dbReference type="SMART" id="SM01232">
    <property type="entry name" value="H2TH"/>
    <property type="match status" value="1"/>
</dbReference>
<keyword evidence="10" id="KW-0456">Lyase</keyword>
<dbReference type="SUPFAM" id="SSF57716">
    <property type="entry name" value="Glucocorticoid receptor-like (DNA-binding domain)"/>
    <property type="match status" value="1"/>
</dbReference>
<evidence type="ECO:0000256" key="3">
    <source>
        <dbReference type="ARBA" id="ARBA00022723"/>
    </source>
</evidence>
<dbReference type="PANTHER" id="PTHR42697">
    <property type="entry name" value="ENDONUCLEASE 8"/>
    <property type="match status" value="1"/>
</dbReference>
<dbReference type="InterPro" id="IPR012319">
    <property type="entry name" value="FPG_cat"/>
</dbReference>
<dbReference type="InterPro" id="IPR010979">
    <property type="entry name" value="Ribosomal_uS13-like_H2TH"/>
</dbReference>
<evidence type="ECO:0000259" key="15">
    <source>
        <dbReference type="PROSITE" id="PS51068"/>
    </source>
</evidence>
<organism evidence="16 17">
    <name type="scientific">Saccharopolyspora elongata</name>
    <dbReference type="NCBI Taxonomy" id="2530387"/>
    <lineage>
        <taxon>Bacteria</taxon>
        <taxon>Bacillati</taxon>
        <taxon>Actinomycetota</taxon>
        <taxon>Actinomycetes</taxon>
        <taxon>Pseudonocardiales</taxon>
        <taxon>Pseudonocardiaceae</taxon>
        <taxon>Saccharopolyspora</taxon>
    </lineage>
</organism>
<dbReference type="InterPro" id="IPR000214">
    <property type="entry name" value="Znf_DNA_glyclase/AP_lyase"/>
</dbReference>
<gene>
    <name evidence="16" type="ORF">E1288_20505</name>
</gene>
<dbReference type="RefSeq" id="WP_132487458.1">
    <property type="nucleotide sequence ID" value="NZ_SMKW01000026.1"/>
</dbReference>
<dbReference type="PROSITE" id="PS51068">
    <property type="entry name" value="FPG_CAT"/>
    <property type="match status" value="1"/>
</dbReference>
<dbReference type="SUPFAM" id="SSF46946">
    <property type="entry name" value="S13-like H2TH domain"/>
    <property type="match status" value="1"/>
</dbReference>
<dbReference type="GO" id="GO:0000703">
    <property type="term" value="F:oxidized pyrimidine nucleobase lesion DNA N-glycosylase activity"/>
    <property type="evidence" value="ECO:0007669"/>
    <property type="project" value="TreeGrafter"/>
</dbReference>
<dbReference type="PROSITE" id="PS51066">
    <property type="entry name" value="ZF_FPG_2"/>
    <property type="match status" value="1"/>
</dbReference>
<evidence type="ECO:0000256" key="12">
    <source>
        <dbReference type="ARBA" id="ARBA00023295"/>
    </source>
</evidence>
<dbReference type="Pfam" id="PF06831">
    <property type="entry name" value="H2TH"/>
    <property type="match status" value="1"/>
</dbReference>
<dbReference type="Proteomes" id="UP000294947">
    <property type="component" value="Unassembled WGS sequence"/>
</dbReference>
<feature type="domain" description="Formamidopyrimidine-DNA glycosylase catalytic" evidence="15">
    <location>
        <begin position="2"/>
        <end position="102"/>
    </location>
</feature>
<dbReference type="GO" id="GO:0003684">
    <property type="term" value="F:damaged DNA binding"/>
    <property type="evidence" value="ECO:0007669"/>
    <property type="project" value="InterPro"/>
</dbReference>
<dbReference type="InterPro" id="IPR035937">
    <property type="entry name" value="FPG_N"/>
</dbReference>
<evidence type="ECO:0000256" key="11">
    <source>
        <dbReference type="ARBA" id="ARBA00023268"/>
    </source>
</evidence>
<dbReference type="GO" id="GO:0140078">
    <property type="term" value="F:class I DNA-(apurinic or apyrimidinic site) endonuclease activity"/>
    <property type="evidence" value="ECO:0007669"/>
    <property type="project" value="UniProtKB-EC"/>
</dbReference>
<dbReference type="GO" id="GO:0008270">
    <property type="term" value="F:zinc ion binding"/>
    <property type="evidence" value="ECO:0007669"/>
    <property type="project" value="UniProtKB-KW"/>
</dbReference>
<comment type="caution">
    <text evidence="16">The sequence shown here is derived from an EMBL/GenBank/DDBJ whole genome shotgun (WGS) entry which is preliminary data.</text>
</comment>
<evidence type="ECO:0000313" key="16">
    <source>
        <dbReference type="EMBL" id="TDD49267.1"/>
    </source>
</evidence>
<keyword evidence="5 13" id="KW-0863">Zinc-finger</keyword>
<dbReference type="InterPro" id="IPR015886">
    <property type="entry name" value="H2TH_FPG"/>
</dbReference>
<evidence type="ECO:0000256" key="7">
    <source>
        <dbReference type="ARBA" id="ARBA00022833"/>
    </source>
</evidence>
<keyword evidence="9" id="KW-0234">DNA repair</keyword>